<dbReference type="EMBL" id="JADEXN010000417">
    <property type="protein sequence ID" value="MBE9042712.1"/>
    <property type="molecule type" value="Genomic_DNA"/>
</dbReference>
<reference evidence="3" key="1">
    <citation type="submission" date="2020-10" db="EMBL/GenBank/DDBJ databases">
        <authorList>
            <person name="Castelo-Branco R."/>
            <person name="Eusebio N."/>
            <person name="Adriana R."/>
            <person name="Vieira A."/>
            <person name="Brugerolle De Fraissinette N."/>
            <person name="Rezende De Castro R."/>
            <person name="Schneider M.P."/>
            <person name="Vasconcelos V."/>
            <person name="Leao P.N."/>
        </authorList>
    </citation>
    <scope>NUCLEOTIDE SEQUENCE</scope>
    <source>
        <strain evidence="3">LEGE 11467</strain>
    </source>
</reference>
<gene>
    <name evidence="3" type="ORF">IQ235_18285</name>
</gene>
<comment type="caution">
    <text evidence="3">The sequence shown here is derived from an EMBL/GenBank/DDBJ whole genome shotgun (WGS) entry which is preliminary data.</text>
</comment>
<keyword evidence="2" id="KW-0732">Signal</keyword>
<keyword evidence="4" id="KW-1185">Reference proteome</keyword>
<feature type="chain" id="PRO_5036736222" evidence="2">
    <location>
        <begin position="33"/>
        <end position="244"/>
    </location>
</feature>
<proteinExistence type="predicted"/>
<accession>A0A928Z8P7</accession>
<dbReference type="RefSeq" id="WP_264322862.1">
    <property type="nucleotide sequence ID" value="NZ_JADEXN010000417.1"/>
</dbReference>
<evidence type="ECO:0000313" key="3">
    <source>
        <dbReference type="EMBL" id="MBE9042712.1"/>
    </source>
</evidence>
<feature type="compositionally biased region" description="Polar residues" evidence="1">
    <location>
        <begin position="47"/>
        <end position="62"/>
    </location>
</feature>
<dbReference type="InterPro" id="IPR010328">
    <property type="entry name" value="DUF928"/>
</dbReference>
<evidence type="ECO:0000256" key="2">
    <source>
        <dbReference type="SAM" id="SignalP"/>
    </source>
</evidence>
<dbReference type="AlphaFoldDB" id="A0A928Z8P7"/>
<evidence type="ECO:0000313" key="4">
    <source>
        <dbReference type="Proteomes" id="UP000621799"/>
    </source>
</evidence>
<dbReference type="Proteomes" id="UP000621799">
    <property type="component" value="Unassembled WGS sequence"/>
</dbReference>
<organism evidence="3 4">
    <name type="scientific">Zarconia navalis LEGE 11467</name>
    <dbReference type="NCBI Taxonomy" id="1828826"/>
    <lineage>
        <taxon>Bacteria</taxon>
        <taxon>Bacillati</taxon>
        <taxon>Cyanobacteriota</taxon>
        <taxon>Cyanophyceae</taxon>
        <taxon>Oscillatoriophycideae</taxon>
        <taxon>Oscillatoriales</taxon>
        <taxon>Oscillatoriales incertae sedis</taxon>
        <taxon>Zarconia</taxon>
        <taxon>Zarconia navalis</taxon>
    </lineage>
</organism>
<sequence>MPQTNTHSKHPSRFATALVLVSGIFWAGPSWAVTFSAPDGVEPTPQQPTSGGASRNGGQCSPESLAAGGRATPLLPKNVEQLLTVAERPAFFVYVPPTSAEEASFTLKSPEDEIHYRTKVNLPESGGIVRIALPSTEAKLLEERTYSWLFEIHCSPNFDPDNPVIEGSVRRTSVDETVARNLAEKTTAVDLAQVYGDAGIWYDALSTLANARLSQPNEPTLVKNWEDLLGSVGLEALAAEPLVD</sequence>
<name>A0A928Z8P7_9CYAN</name>
<feature type="signal peptide" evidence="2">
    <location>
        <begin position="1"/>
        <end position="32"/>
    </location>
</feature>
<dbReference type="Pfam" id="PF06051">
    <property type="entry name" value="DUF928"/>
    <property type="match status" value="1"/>
</dbReference>
<feature type="region of interest" description="Disordered" evidence="1">
    <location>
        <begin position="37"/>
        <end position="71"/>
    </location>
</feature>
<protein>
    <submittedName>
        <fullName evidence="3">DUF928 domain-containing protein</fullName>
    </submittedName>
</protein>
<evidence type="ECO:0000256" key="1">
    <source>
        <dbReference type="SAM" id="MobiDB-lite"/>
    </source>
</evidence>